<proteinExistence type="evidence at transcript level"/>
<dbReference type="InterPro" id="IPR016562">
    <property type="entry name" value="Proteasome_assmbl_chp_2_euk"/>
</dbReference>
<dbReference type="GO" id="GO:0005634">
    <property type="term" value="C:nucleus"/>
    <property type="evidence" value="ECO:0007669"/>
    <property type="project" value="TreeGrafter"/>
</dbReference>
<dbReference type="Pfam" id="PF09754">
    <property type="entry name" value="PAC2"/>
    <property type="match status" value="1"/>
</dbReference>
<dbReference type="EMBL" id="FN317511">
    <property type="protein sequence ID" value="CAX73242.1"/>
    <property type="molecule type" value="mRNA"/>
</dbReference>
<evidence type="ECO:0000256" key="1">
    <source>
        <dbReference type="ARBA" id="ARBA00019186"/>
    </source>
</evidence>
<comment type="subunit">
    <text evidence="4">Forms a heterodimer with PSMG1.</text>
</comment>
<dbReference type="PANTHER" id="PTHR12970">
    <property type="entry name" value="PROTEASOME ASSEMBLY CHAPERONE 2"/>
    <property type="match status" value="1"/>
</dbReference>
<evidence type="ECO:0000313" key="5">
    <source>
        <dbReference type="EMBL" id="CAX73242.1"/>
    </source>
</evidence>
<dbReference type="GO" id="GO:0043248">
    <property type="term" value="P:proteasome assembly"/>
    <property type="evidence" value="ECO:0007669"/>
    <property type="project" value="TreeGrafter"/>
</dbReference>
<comment type="function">
    <text evidence="4">Chaperone protein which promotes assembly of the 20S proteasome as part of a heterodimer with PSMG1.</text>
</comment>
<keyword evidence="2 4" id="KW-0143">Chaperone</keyword>
<dbReference type="PIRSF" id="PIRSF010044">
    <property type="entry name" value="UCP010044"/>
    <property type="match status" value="1"/>
</dbReference>
<evidence type="ECO:0000256" key="2">
    <source>
        <dbReference type="ARBA" id="ARBA00023186"/>
    </source>
</evidence>
<dbReference type="InterPro" id="IPR038389">
    <property type="entry name" value="PSMG2_sf"/>
</dbReference>
<dbReference type="InterPro" id="IPR019151">
    <property type="entry name" value="Proteasome_assmbl_chaperone_2"/>
</dbReference>
<accession>C1LEW4</accession>
<name>C1LEW4_SCHJA</name>
<reference evidence="5" key="2">
    <citation type="submission" date="2009-03" db="EMBL/GenBank/DDBJ databases">
        <authorList>
            <person name="Gang L."/>
        </authorList>
    </citation>
    <scope>NUCLEOTIDE SEQUENCE</scope>
    <source>
        <strain evidence="5">Anhui</strain>
    </source>
</reference>
<sequence length="265" mass="29637">MPYLSTSFPVLVCDQFSSSNLIVACVGVGNVAQLTCDLLIHNLDCNVFSSLDLKYCPSVFGINPYGSSKHVLDLMTTAQIYSNPKLELAVLQIRAPPFSGCKRKHVNELVSFLKSVKFKSVILLSSSYATVLKDEELNAPSLQYALSSSFNVSDRKRLEELIRFRLKTNSDQLDCKLSSIYYLPGCGIANYLFEELLKHNDMPVCLLNLFTSEGDNSEDALFVAQHLDNWLGLTAQLKNKNTDFHWSPPPSWSCLFGTDPVNELY</sequence>
<dbReference type="PANTHER" id="PTHR12970:SF1">
    <property type="entry name" value="PROTEASOME ASSEMBLY CHAPERONE 2"/>
    <property type="match status" value="1"/>
</dbReference>
<organism evidence="5">
    <name type="scientific">Schistosoma japonicum</name>
    <name type="common">Blood fluke</name>
    <dbReference type="NCBI Taxonomy" id="6182"/>
    <lineage>
        <taxon>Eukaryota</taxon>
        <taxon>Metazoa</taxon>
        <taxon>Spiralia</taxon>
        <taxon>Lophotrochozoa</taxon>
        <taxon>Platyhelminthes</taxon>
        <taxon>Trematoda</taxon>
        <taxon>Digenea</taxon>
        <taxon>Strigeidida</taxon>
        <taxon>Schistosomatoidea</taxon>
        <taxon>Schistosomatidae</taxon>
        <taxon>Schistosoma</taxon>
    </lineage>
</organism>
<evidence type="ECO:0000256" key="3">
    <source>
        <dbReference type="ARBA" id="ARBA00025745"/>
    </source>
</evidence>
<evidence type="ECO:0000256" key="4">
    <source>
        <dbReference type="PIRNR" id="PIRNR010044"/>
    </source>
</evidence>
<dbReference type="Gene3D" id="3.40.50.10900">
    <property type="entry name" value="PAC-like subunit"/>
    <property type="match status" value="2"/>
</dbReference>
<comment type="similarity">
    <text evidence="3 4">Belongs to the PSMG2 family.</text>
</comment>
<protein>
    <recommendedName>
        <fullName evidence="1 4">Proteasome assembly chaperone 2</fullName>
    </recommendedName>
</protein>
<dbReference type="GO" id="GO:0005829">
    <property type="term" value="C:cytosol"/>
    <property type="evidence" value="ECO:0007669"/>
    <property type="project" value="TreeGrafter"/>
</dbReference>
<dbReference type="AlphaFoldDB" id="C1LEW4"/>
<reference evidence="5" key="1">
    <citation type="journal article" date="2009" name="Nature">
        <title>The Schistosoma japonicum genome reveals features of host-parasite interplay.</title>
        <authorList>
            <person name="Liu F."/>
            <person name="Zhou Y."/>
            <person name="Wang Z.Q."/>
            <person name="Lu G."/>
            <person name="Zheng H."/>
            <person name="Brindley P.J."/>
            <person name="McManus D.P."/>
            <person name="Blair D."/>
            <person name="Zhang Q.H."/>
            <person name="Zhong Y."/>
            <person name="Wang S."/>
            <person name="Han Z.G."/>
            <person name="Chen Z."/>
        </authorList>
    </citation>
    <scope>NUCLEOTIDE SEQUENCE</scope>
    <source>
        <strain evidence="5">Anhui</strain>
    </source>
</reference>